<name>A0A1B6G0X4_9HEMI</name>
<dbReference type="SUPFAM" id="SSF57903">
    <property type="entry name" value="FYVE/PHD zinc finger"/>
    <property type="match status" value="1"/>
</dbReference>
<gene>
    <name evidence="2" type="ORF">g.45636</name>
</gene>
<feature type="non-terminal residue" evidence="2">
    <location>
        <position position="99"/>
    </location>
</feature>
<protein>
    <recommendedName>
        <fullName evidence="3">PHD-type domain-containing protein</fullName>
    </recommendedName>
</protein>
<sequence>KCSQSVLCKGVCLSWYHLKCTSLSLEEYRNIAKSNKRWACSKCVSLDVTTGQERETAEINEDVAHELENQSEIIKTLNEDLGQANEEIKRLQNHITQLE</sequence>
<evidence type="ECO:0000256" key="1">
    <source>
        <dbReference type="SAM" id="Coils"/>
    </source>
</evidence>
<dbReference type="Gene3D" id="3.30.40.10">
    <property type="entry name" value="Zinc/RING finger domain, C3HC4 (zinc finger)"/>
    <property type="match status" value="1"/>
</dbReference>
<proteinExistence type="predicted"/>
<feature type="coiled-coil region" evidence="1">
    <location>
        <begin position="60"/>
        <end position="94"/>
    </location>
</feature>
<dbReference type="InterPro" id="IPR013083">
    <property type="entry name" value="Znf_RING/FYVE/PHD"/>
</dbReference>
<dbReference type="EMBL" id="GECZ01013718">
    <property type="protein sequence ID" value="JAS56051.1"/>
    <property type="molecule type" value="Transcribed_RNA"/>
</dbReference>
<dbReference type="InterPro" id="IPR011011">
    <property type="entry name" value="Znf_FYVE_PHD"/>
</dbReference>
<feature type="non-terminal residue" evidence="2">
    <location>
        <position position="1"/>
    </location>
</feature>
<evidence type="ECO:0000313" key="2">
    <source>
        <dbReference type="EMBL" id="JAS56051.1"/>
    </source>
</evidence>
<accession>A0A1B6G0X4</accession>
<organism evidence="2">
    <name type="scientific">Cuerna arida</name>
    <dbReference type="NCBI Taxonomy" id="1464854"/>
    <lineage>
        <taxon>Eukaryota</taxon>
        <taxon>Metazoa</taxon>
        <taxon>Ecdysozoa</taxon>
        <taxon>Arthropoda</taxon>
        <taxon>Hexapoda</taxon>
        <taxon>Insecta</taxon>
        <taxon>Pterygota</taxon>
        <taxon>Neoptera</taxon>
        <taxon>Paraneoptera</taxon>
        <taxon>Hemiptera</taxon>
        <taxon>Auchenorrhyncha</taxon>
        <taxon>Membracoidea</taxon>
        <taxon>Cicadellidae</taxon>
        <taxon>Cicadellinae</taxon>
        <taxon>Proconiini</taxon>
        <taxon>Cuerna</taxon>
    </lineage>
</organism>
<keyword evidence="1" id="KW-0175">Coiled coil</keyword>
<evidence type="ECO:0008006" key="3">
    <source>
        <dbReference type="Google" id="ProtNLM"/>
    </source>
</evidence>
<reference evidence="2" key="1">
    <citation type="submission" date="2015-11" db="EMBL/GenBank/DDBJ databases">
        <title>De novo transcriptome assembly of four potential Pierce s Disease insect vectors from Arizona vineyards.</title>
        <authorList>
            <person name="Tassone E.E."/>
        </authorList>
    </citation>
    <scope>NUCLEOTIDE SEQUENCE</scope>
</reference>
<dbReference type="AlphaFoldDB" id="A0A1B6G0X4"/>